<dbReference type="GO" id="GO:0016020">
    <property type="term" value="C:membrane"/>
    <property type="evidence" value="ECO:0007669"/>
    <property type="project" value="TreeGrafter"/>
</dbReference>
<gene>
    <name evidence="3" type="ORF">TSUD_135430</name>
</gene>
<dbReference type="OrthoDB" id="1436450at2759"/>
<dbReference type="PANTHER" id="PTHR23051:SF12">
    <property type="entry name" value="OS04G0645600 PROTEIN"/>
    <property type="match status" value="1"/>
</dbReference>
<protein>
    <submittedName>
        <fullName evidence="3">Uncharacterized protein</fullName>
    </submittedName>
</protein>
<evidence type="ECO:0000256" key="2">
    <source>
        <dbReference type="SAM" id="Phobius"/>
    </source>
</evidence>
<feature type="transmembrane region" description="Helical" evidence="2">
    <location>
        <begin position="70"/>
        <end position="89"/>
    </location>
</feature>
<accession>A0A2Z6NHK3</accession>
<evidence type="ECO:0000256" key="1">
    <source>
        <dbReference type="ARBA" id="ARBA00004141"/>
    </source>
</evidence>
<dbReference type="Proteomes" id="UP000242715">
    <property type="component" value="Unassembled WGS sequence"/>
</dbReference>
<dbReference type="AlphaFoldDB" id="A0A2Z6NHK3"/>
<feature type="transmembrane region" description="Helical" evidence="2">
    <location>
        <begin position="6"/>
        <end position="26"/>
    </location>
</feature>
<organism evidence="3 4">
    <name type="scientific">Trifolium subterraneum</name>
    <name type="common">Subterranean clover</name>
    <dbReference type="NCBI Taxonomy" id="3900"/>
    <lineage>
        <taxon>Eukaryota</taxon>
        <taxon>Viridiplantae</taxon>
        <taxon>Streptophyta</taxon>
        <taxon>Embryophyta</taxon>
        <taxon>Tracheophyta</taxon>
        <taxon>Spermatophyta</taxon>
        <taxon>Magnoliopsida</taxon>
        <taxon>eudicotyledons</taxon>
        <taxon>Gunneridae</taxon>
        <taxon>Pentapetalae</taxon>
        <taxon>rosids</taxon>
        <taxon>fabids</taxon>
        <taxon>Fabales</taxon>
        <taxon>Fabaceae</taxon>
        <taxon>Papilionoideae</taxon>
        <taxon>50 kb inversion clade</taxon>
        <taxon>NPAAA clade</taxon>
        <taxon>Hologalegina</taxon>
        <taxon>IRL clade</taxon>
        <taxon>Trifolieae</taxon>
        <taxon>Trifolium</taxon>
    </lineage>
</organism>
<feature type="transmembrane region" description="Helical" evidence="2">
    <location>
        <begin position="47"/>
        <end position="64"/>
    </location>
</feature>
<dbReference type="PANTHER" id="PTHR23051">
    <property type="entry name" value="SOLUTE CARRIER FAMILY 35, MEMBER F5"/>
    <property type="match status" value="1"/>
</dbReference>
<keyword evidence="2" id="KW-0472">Membrane</keyword>
<sequence length="102" mass="10785">MYNLNITLMIPESVLLLTGYGARVIFSSHLYLSNAALARTSFANTTVLSYTSGLFTLFIGVLMGQDTVNVSKVVAVLVSMAGVAMTTLGKTWAADDSQLSAS</sequence>
<dbReference type="InterPro" id="IPR037185">
    <property type="entry name" value="EmrE-like"/>
</dbReference>
<keyword evidence="4" id="KW-1185">Reference proteome</keyword>
<proteinExistence type="predicted"/>
<evidence type="ECO:0000313" key="4">
    <source>
        <dbReference type="Proteomes" id="UP000242715"/>
    </source>
</evidence>
<name>A0A2Z6NHK3_TRISU</name>
<reference evidence="4" key="1">
    <citation type="journal article" date="2017" name="Front. Plant Sci.">
        <title>Climate Clever Clovers: New Paradigm to Reduce the Environmental Footprint of Ruminants by Breeding Low Methanogenic Forages Utilizing Haplotype Variation.</title>
        <authorList>
            <person name="Kaur P."/>
            <person name="Appels R."/>
            <person name="Bayer P.E."/>
            <person name="Keeble-Gagnere G."/>
            <person name="Wang J."/>
            <person name="Hirakawa H."/>
            <person name="Shirasawa K."/>
            <person name="Vercoe P."/>
            <person name="Stefanova K."/>
            <person name="Durmic Z."/>
            <person name="Nichols P."/>
            <person name="Revell C."/>
            <person name="Isobe S.N."/>
            <person name="Edwards D."/>
            <person name="Erskine W."/>
        </authorList>
    </citation>
    <scope>NUCLEOTIDE SEQUENCE [LARGE SCALE GENOMIC DNA]</scope>
    <source>
        <strain evidence="4">cv. Daliak</strain>
    </source>
</reference>
<keyword evidence="2" id="KW-0812">Transmembrane</keyword>
<keyword evidence="2" id="KW-1133">Transmembrane helix</keyword>
<comment type="subcellular location">
    <subcellularLocation>
        <location evidence="1">Membrane</location>
        <topology evidence="1">Multi-pass membrane protein</topology>
    </subcellularLocation>
</comment>
<dbReference type="EMBL" id="DF974006">
    <property type="protein sequence ID" value="GAU43984.1"/>
    <property type="molecule type" value="Genomic_DNA"/>
</dbReference>
<evidence type="ECO:0000313" key="3">
    <source>
        <dbReference type="EMBL" id="GAU43984.1"/>
    </source>
</evidence>
<dbReference type="SUPFAM" id="SSF103481">
    <property type="entry name" value="Multidrug resistance efflux transporter EmrE"/>
    <property type="match status" value="1"/>
</dbReference>